<dbReference type="SUPFAM" id="SSF52540">
    <property type="entry name" value="P-loop containing nucleoside triphosphate hydrolases"/>
    <property type="match status" value="1"/>
</dbReference>
<evidence type="ECO:0000313" key="2">
    <source>
        <dbReference type="Proteomes" id="UP000292274"/>
    </source>
</evidence>
<gene>
    <name evidence="1" type="ORF">E0H26_27820</name>
</gene>
<sequence length="265" mass="27627">MALISLASAKGSPGVTTAALAFALTWSRPVVLAECDPAGGDIASGYLRHLDLDGGHGLMQLVVAELRGQAGEQFWSQLVDLDPPAARRLLLPGIAAPAQAASLAPNWHGLAGFFASLEHGVGFDVFADCGRLVAPHAPWPLVSRADLALLVVRPTLTSLRPAQAVVQNLLAGAGPASGGRIGLLVVGDGDYDDHVVARHLGVPVIARLPDEARSAQVLARGGTLRTKWPLLRAAATAEHHLVGAIAHRRGRFRHPGGQEAEHVDV</sequence>
<evidence type="ECO:0000313" key="1">
    <source>
        <dbReference type="EMBL" id="TCB89419.1"/>
    </source>
</evidence>
<comment type="caution">
    <text evidence="1">The sequence shown here is derived from an EMBL/GenBank/DDBJ whole genome shotgun (WGS) entry which is preliminary data.</text>
</comment>
<dbReference type="InterPro" id="IPR027417">
    <property type="entry name" value="P-loop_NTPase"/>
</dbReference>
<dbReference type="Proteomes" id="UP000292274">
    <property type="component" value="Unassembled WGS sequence"/>
</dbReference>
<dbReference type="Gene3D" id="3.40.50.300">
    <property type="entry name" value="P-loop containing nucleotide triphosphate hydrolases"/>
    <property type="match status" value="1"/>
</dbReference>
<protein>
    <submittedName>
        <fullName evidence="1">ParA family protein</fullName>
    </submittedName>
</protein>
<accession>A0A4R0G2D1</accession>
<dbReference type="OrthoDB" id="5243870at2"/>
<dbReference type="RefSeq" id="WP_131309263.1">
    <property type="nucleotide sequence ID" value="NZ_SJJR01000033.1"/>
</dbReference>
<organism evidence="1 2">
    <name type="scientific">Micromonospora zingiberis</name>
    <dbReference type="NCBI Taxonomy" id="2053011"/>
    <lineage>
        <taxon>Bacteria</taxon>
        <taxon>Bacillati</taxon>
        <taxon>Actinomycetota</taxon>
        <taxon>Actinomycetes</taxon>
        <taxon>Micromonosporales</taxon>
        <taxon>Micromonosporaceae</taxon>
        <taxon>Micromonospora</taxon>
    </lineage>
</organism>
<dbReference type="EMBL" id="SJJR01000033">
    <property type="protein sequence ID" value="TCB89419.1"/>
    <property type="molecule type" value="Genomic_DNA"/>
</dbReference>
<name>A0A4R0G2D1_9ACTN</name>
<proteinExistence type="predicted"/>
<reference evidence="1 2" key="1">
    <citation type="submission" date="2019-02" db="EMBL/GenBank/DDBJ databases">
        <title>Jishengella sp. nov., isolated from a root of Zingiber montanum.</title>
        <authorList>
            <person name="Kuncharoen N."/>
            <person name="Kudo T."/>
            <person name="Masahiro Y."/>
            <person name="Ohkuma M."/>
            <person name="Tanasupawat S."/>
        </authorList>
    </citation>
    <scope>NUCLEOTIDE SEQUENCE [LARGE SCALE GENOMIC DNA]</scope>
    <source>
        <strain evidence="1 2">PLAI 1-1</strain>
    </source>
</reference>
<keyword evidence="2" id="KW-1185">Reference proteome</keyword>
<dbReference type="AlphaFoldDB" id="A0A4R0G2D1"/>